<proteinExistence type="predicted"/>
<evidence type="ECO:0000313" key="2">
    <source>
        <dbReference type="Proteomes" id="UP000058012"/>
    </source>
</evidence>
<dbReference type="Proteomes" id="UP000058012">
    <property type="component" value="Unassembled WGS sequence"/>
</dbReference>
<dbReference type="PROSITE" id="PS51257">
    <property type="entry name" value="PROKAR_LIPOPROTEIN"/>
    <property type="match status" value="1"/>
</dbReference>
<gene>
    <name evidence="1" type="ORF">AQZ52_12125</name>
</gene>
<dbReference type="OrthoDB" id="7363288at2"/>
<reference evidence="1 2" key="1">
    <citation type="submission" date="2015-10" db="EMBL/GenBank/DDBJ databases">
        <title>Draft genome sequence of Novosphingobium fuchskuhlense DSM 25065 isolated from a surface water sample of the southwest basin of Lake Grosse Fuchskuhle.</title>
        <authorList>
            <person name="Ruckert C."/>
            <person name="Winkler A."/>
            <person name="Glaeser J."/>
            <person name="Grossart H.-P."/>
            <person name="Kalinowski J."/>
            <person name="Glaeser S."/>
        </authorList>
    </citation>
    <scope>NUCLEOTIDE SEQUENCE [LARGE SCALE GENOMIC DNA]</scope>
    <source>
        <strain evidence="1 2">FNE08-7</strain>
    </source>
</reference>
<accession>A0A117UV27</accession>
<protein>
    <submittedName>
        <fullName evidence="1">Entericidin EcnA/B family protein</fullName>
    </submittedName>
</protein>
<organism evidence="1 2">
    <name type="scientific">Novosphingobium fuchskuhlense</name>
    <dbReference type="NCBI Taxonomy" id="1117702"/>
    <lineage>
        <taxon>Bacteria</taxon>
        <taxon>Pseudomonadati</taxon>
        <taxon>Pseudomonadota</taxon>
        <taxon>Alphaproteobacteria</taxon>
        <taxon>Sphingomonadales</taxon>
        <taxon>Sphingomonadaceae</taxon>
        <taxon>Novosphingobium</taxon>
    </lineage>
</organism>
<evidence type="ECO:0000313" key="1">
    <source>
        <dbReference type="EMBL" id="KUR71383.1"/>
    </source>
</evidence>
<sequence>MVRKVIFSIAVASLVLGTAACKTVKGIGGDIQSVGQAGSDAIHKKH</sequence>
<keyword evidence="2" id="KW-1185">Reference proteome</keyword>
<dbReference type="RefSeq" id="WP_067910993.1">
    <property type="nucleotide sequence ID" value="NZ_KQ954245.1"/>
</dbReference>
<name>A0A117UV27_9SPHN</name>
<dbReference type="EMBL" id="LLZS01000007">
    <property type="protein sequence ID" value="KUR71383.1"/>
    <property type="molecule type" value="Genomic_DNA"/>
</dbReference>
<dbReference type="AlphaFoldDB" id="A0A117UV27"/>
<comment type="caution">
    <text evidence="1">The sequence shown here is derived from an EMBL/GenBank/DDBJ whole genome shotgun (WGS) entry which is preliminary data.</text>
</comment>